<sequence>MTGLLQGCCLFPSGSCSLDHRLGRFTLAVQHQAPQTTRIPPPLIPPRQRPEHGPVRASDRGACRGRAPAGADGRERDPRRLGPSSRVQAALRAVPRHRFVPEAPLETAYDDEIAVTTVREDGGAVVSSVSAPWLQADMAEQLRLEPGTPRRRRGPGWWRRAEPHRREG</sequence>
<protein>
    <submittedName>
        <fullName evidence="2">Uncharacterized protein</fullName>
    </submittedName>
</protein>
<feature type="compositionally biased region" description="Basic and acidic residues" evidence="1">
    <location>
        <begin position="48"/>
        <end position="62"/>
    </location>
</feature>
<dbReference type="Gene3D" id="3.40.50.150">
    <property type="entry name" value="Vaccinia Virus protein VP39"/>
    <property type="match status" value="1"/>
</dbReference>
<evidence type="ECO:0000256" key="1">
    <source>
        <dbReference type="SAM" id="MobiDB-lite"/>
    </source>
</evidence>
<evidence type="ECO:0000313" key="2">
    <source>
        <dbReference type="EMBL" id="BAG23811.1"/>
    </source>
</evidence>
<feature type="compositionally biased region" description="Basic and acidic residues" evidence="1">
    <location>
        <begin position="159"/>
        <end position="168"/>
    </location>
</feature>
<dbReference type="HOGENOM" id="CLU_1585543_0_0_11"/>
<gene>
    <name evidence="2" type="ordered locus">SGR_6982</name>
</gene>
<dbReference type="Proteomes" id="UP000001685">
    <property type="component" value="Chromosome"/>
</dbReference>
<dbReference type="eggNOG" id="COG2518">
    <property type="taxonomic scope" value="Bacteria"/>
</dbReference>
<dbReference type="EMBL" id="AP009493">
    <property type="protein sequence ID" value="BAG23811.1"/>
    <property type="molecule type" value="Genomic_DNA"/>
</dbReference>
<evidence type="ECO:0000313" key="3">
    <source>
        <dbReference type="Proteomes" id="UP000001685"/>
    </source>
</evidence>
<feature type="region of interest" description="Disordered" evidence="1">
    <location>
        <begin position="32"/>
        <end position="86"/>
    </location>
</feature>
<dbReference type="InterPro" id="IPR029063">
    <property type="entry name" value="SAM-dependent_MTases_sf"/>
</dbReference>
<reference evidence="3" key="1">
    <citation type="journal article" date="2008" name="J. Bacteriol.">
        <title>Genome sequence of the streptomycin-producing microorganism Streptomyces griseus IFO 13350.</title>
        <authorList>
            <person name="Ohnishi Y."/>
            <person name="Ishikawa J."/>
            <person name="Hara H."/>
            <person name="Suzuki H."/>
            <person name="Ikenoya M."/>
            <person name="Ikeda H."/>
            <person name="Yamashita A."/>
            <person name="Hattori M."/>
            <person name="Horinouchi S."/>
        </authorList>
    </citation>
    <scope>NUCLEOTIDE SEQUENCE [LARGE SCALE GENOMIC DNA]</scope>
    <source>
        <strain evidence="3">JCM 4626 / NBRC 13350</strain>
    </source>
</reference>
<dbReference type="KEGG" id="sgr:SGR_6982"/>
<accession>B1VPR1</accession>
<name>B1VPR1_STRGG</name>
<feature type="region of interest" description="Disordered" evidence="1">
    <location>
        <begin position="143"/>
        <end position="168"/>
    </location>
</feature>
<proteinExistence type="predicted"/>
<dbReference type="AlphaFoldDB" id="B1VPR1"/>
<organism evidence="2 3">
    <name type="scientific">Streptomyces griseus subsp. griseus (strain JCM 4626 / CBS 651.72 / NBRC 13350 / KCC S-0626 / ISP 5235)</name>
    <dbReference type="NCBI Taxonomy" id="455632"/>
    <lineage>
        <taxon>Bacteria</taxon>
        <taxon>Bacillati</taxon>
        <taxon>Actinomycetota</taxon>
        <taxon>Actinomycetes</taxon>
        <taxon>Kitasatosporales</taxon>
        <taxon>Streptomycetaceae</taxon>
        <taxon>Streptomyces</taxon>
    </lineage>
</organism>
<dbReference type="Pfam" id="PF01135">
    <property type="entry name" value="PCMT"/>
    <property type="match status" value="1"/>
</dbReference>